<proteinExistence type="inferred from homology"/>
<dbReference type="Pfam" id="PF03466">
    <property type="entry name" value="LysR_substrate"/>
    <property type="match status" value="1"/>
</dbReference>
<evidence type="ECO:0000259" key="5">
    <source>
        <dbReference type="PROSITE" id="PS50931"/>
    </source>
</evidence>
<name>A0A6J5CGL9_9BURK</name>
<evidence type="ECO:0000256" key="1">
    <source>
        <dbReference type="ARBA" id="ARBA00009437"/>
    </source>
</evidence>
<dbReference type="AlphaFoldDB" id="A0A6J5CGL9"/>
<dbReference type="Gene3D" id="3.40.190.290">
    <property type="match status" value="1"/>
</dbReference>
<feature type="domain" description="HTH lysR-type" evidence="5">
    <location>
        <begin position="67"/>
        <end position="117"/>
    </location>
</feature>
<dbReference type="EMBL" id="CADIJZ010000035">
    <property type="protein sequence ID" value="CAB3737079.1"/>
    <property type="molecule type" value="Genomic_DNA"/>
</dbReference>
<dbReference type="InterPro" id="IPR000847">
    <property type="entry name" value="LysR_HTH_N"/>
</dbReference>
<dbReference type="Pfam" id="PF00126">
    <property type="entry name" value="HTH_1"/>
    <property type="match status" value="1"/>
</dbReference>
<dbReference type="GO" id="GO:0006351">
    <property type="term" value="P:DNA-templated transcription"/>
    <property type="evidence" value="ECO:0007669"/>
    <property type="project" value="TreeGrafter"/>
</dbReference>
<dbReference type="GO" id="GO:0043565">
    <property type="term" value="F:sequence-specific DNA binding"/>
    <property type="evidence" value="ECO:0007669"/>
    <property type="project" value="TreeGrafter"/>
</dbReference>
<gene>
    <name evidence="6" type="ORF">LMG27174_06338</name>
</gene>
<dbReference type="PROSITE" id="PS50931">
    <property type="entry name" value="HTH_LYSR"/>
    <property type="match status" value="1"/>
</dbReference>
<dbReference type="InterPro" id="IPR036390">
    <property type="entry name" value="WH_DNA-bd_sf"/>
</dbReference>
<comment type="similarity">
    <text evidence="1">Belongs to the LysR transcriptional regulatory family.</text>
</comment>
<dbReference type="InterPro" id="IPR036388">
    <property type="entry name" value="WH-like_DNA-bd_sf"/>
</dbReference>
<evidence type="ECO:0000313" key="6">
    <source>
        <dbReference type="EMBL" id="CAB3737079.1"/>
    </source>
</evidence>
<dbReference type="InterPro" id="IPR005119">
    <property type="entry name" value="LysR_subst-bd"/>
</dbReference>
<organism evidence="6 7">
    <name type="scientific">Paraburkholderia rhynchosiae</name>
    <dbReference type="NCBI Taxonomy" id="487049"/>
    <lineage>
        <taxon>Bacteria</taxon>
        <taxon>Pseudomonadati</taxon>
        <taxon>Pseudomonadota</taxon>
        <taxon>Betaproteobacteria</taxon>
        <taxon>Burkholderiales</taxon>
        <taxon>Burkholderiaceae</taxon>
        <taxon>Paraburkholderia</taxon>
    </lineage>
</organism>
<accession>A0A6J5CGL9</accession>
<dbReference type="SUPFAM" id="SSF46785">
    <property type="entry name" value="Winged helix' DNA-binding domain"/>
    <property type="match status" value="1"/>
</dbReference>
<reference evidence="6 7" key="1">
    <citation type="submission" date="2020-04" db="EMBL/GenBank/DDBJ databases">
        <authorList>
            <person name="De Canck E."/>
        </authorList>
    </citation>
    <scope>NUCLEOTIDE SEQUENCE [LARGE SCALE GENOMIC DNA]</scope>
    <source>
        <strain evidence="6 7">LMG 27174</strain>
    </source>
</reference>
<protein>
    <recommendedName>
        <fullName evidence="5">HTH lysR-type domain-containing protein</fullName>
    </recommendedName>
</protein>
<dbReference type="PANTHER" id="PTHR30537">
    <property type="entry name" value="HTH-TYPE TRANSCRIPTIONAL REGULATOR"/>
    <property type="match status" value="1"/>
</dbReference>
<evidence type="ECO:0000256" key="3">
    <source>
        <dbReference type="ARBA" id="ARBA00023125"/>
    </source>
</evidence>
<evidence type="ECO:0000313" key="7">
    <source>
        <dbReference type="Proteomes" id="UP000494205"/>
    </source>
</evidence>
<dbReference type="Gene3D" id="1.10.10.10">
    <property type="entry name" value="Winged helix-like DNA-binding domain superfamily/Winged helix DNA-binding domain"/>
    <property type="match status" value="1"/>
</dbReference>
<dbReference type="GO" id="GO:0003700">
    <property type="term" value="F:DNA-binding transcription factor activity"/>
    <property type="evidence" value="ECO:0007669"/>
    <property type="project" value="InterPro"/>
</dbReference>
<dbReference type="CDD" id="cd08422">
    <property type="entry name" value="PBP2_CrgA_like"/>
    <property type="match status" value="1"/>
</dbReference>
<sequence>MCSNYLHLSSLMHESDFLIIGATKGHRETVGRVDHEISAIAILFNLSYGPMEYDNIFDNRHSDEIAAFLAVAKQGSFVAAGKLLNRHPTVLSKRIAAMEARLGVRLMERSTRHVRLTQVGLDMASRLQMAMAMISDAERQAASESADVRGILRLALPASMGRRWIAPILPEFMETYPAVKVVAEFDERFVDLIREGFDAAIRIGELADSRLVAKKLSTHRRILGAAPSYVKRRGHPAGPAELINHNCLRFSGFTSFPEWKLVRGEERHTCPVDGSLTTNDSDTLLAAAVSGTGIVGAGEWLMNQDISQGRLVRVLPDWELDSAGDISFVRPSAKYEAAPVSAFKSWIESRFRHGAPWDFPLR</sequence>
<evidence type="ECO:0000256" key="2">
    <source>
        <dbReference type="ARBA" id="ARBA00023015"/>
    </source>
</evidence>
<dbReference type="SUPFAM" id="SSF53850">
    <property type="entry name" value="Periplasmic binding protein-like II"/>
    <property type="match status" value="1"/>
</dbReference>
<dbReference type="InterPro" id="IPR058163">
    <property type="entry name" value="LysR-type_TF_proteobact-type"/>
</dbReference>
<keyword evidence="2" id="KW-0805">Transcription regulation</keyword>
<dbReference type="PANTHER" id="PTHR30537:SF5">
    <property type="entry name" value="HTH-TYPE TRANSCRIPTIONAL ACTIVATOR TTDR-RELATED"/>
    <property type="match status" value="1"/>
</dbReference>
<evidence type="ECO:0000256" key="4">
    <source>
        <dbReference type="ARBA" id="ARBA00023163"/>
    </source>
</evidence>
<dbReference type="Proteomes" id="UP000494205">
    <property type="component" value="Unassembled WGS sequence"/>
</dbReference>
<keyword evidence="3" id="KW-0238">DNA-binding</keyword>
<dbReference type="RefSeq" id="WP_244201430.1">
    <property type="nucleotide sequence ID" value="NZ_CADIJZ010000035.1"/>
</dbReference>
<keyword evidence="4" id="KW-0804">Transcription</keyword>